<dbReference type="InterPro" id="IPR005175">
    <property type="entry name" value="PPC_dom"/>
</dbReference>
<accession>A0A0F3GX68</accession>
<keyword evidence="3" id="KW-1185">Reference proteome</keyword>
<protein>
    <submittedName>
        <fullName evidence="2">Protein containing DUF296</fullName>
    </submittedName>
</protein>
<dbReference type="Gene3D" id="3.30.1330.80">
    <property type="entry name" value="Hypothetical protein, similar to alpha- acetolactate decarboxylase, domain 2"/>
    <property type="match status" value="1"/>
</dbReference>
<dbReference type="Pfam" id="PF03479">
    <property type="entry name" value="PCC"/>
    <property type="match status" value="1"/>
</dbReference>
<dbReference type="EMBL" id="LACI01000541">
    <property type="protein sequence ID" value="KJU86579.1"/>
    <property type="molecule type" value="Genomic_DNA"/>
</dbReference>
<dbReference type="AlphaFoldDB" id="A0A0F3GX68"/>
<feature type="domain" description="PPC" evidence="1">
    <location>
        <begin position="6"/>
        <end position="144"/>
    </location>
</feature>
<proteinExistence type="predicted"/>
<comment type="caution">
    <text evidence="2">The sequence shown here is derived from an EMBL/GenBank/DDBJ whole genome shotgun (WGS) entry which is preliminary data.</text>
</comment>
<dbReference type="PROSITE" id="PS51742">
    <property type="entry name" value="PPC"/>
    <property type="match status" value="1"/>
</dbReference>
<dbReference type="CDD" id="cd11378">
    <property type="entry name" value="DUF296"/>
    <property type="match status" value="1"/>
</dbReference>
<dbReference type="SUPFAM" id="SSF117856">
    <property type="entry name" value="AF0104/ALDC/Ptd012-like"/>
    <property type="match status" value="1"/>
</dbReference>
<sequence length="144" mass="15841">MKYQSGRPGRVFVCRLADGEDLLKALIQLATEEGLNAAIFHVVGGMKGGSIVVGPKTEEMPPIPDYRKIEQSHEVTGMGTIFLREGVPAIHFHGAFGKKDNVRVGCLRDFSETFLILEVIVTELLGIDAKRQLDKLSGMYLLEV</sequence>
<evidence type="ECO:0000313" key="2">
    <source>
        <dbReference type="EMBL" id="KJU86579.1"/>
    </source>
</evidence>
<dbReference type="PANTHER" id="PTHR34988">
    <property type="entry name" value="PROTEIN, PUTATIVE-RELATED"/>
    <property type="match status" value="1"/>
</dbReference>
<gene>
    <name evidence="2" type="ORF">MBAV_001226</name>
</gene>
<evidence type="ECO:0000259" key="1">
    <source>
        <dbReference type="PROSITE" id="PS51742"/>
    </source>
</evidence>
<name>A0A0F3GX68_9BACT</name>
<evidence type="ECO:0000313" key="3">
    <source>
        <dbReference type="Proteomes" id="UP000033423"/>
    </source>
</evidence>
<organism evidence="2 3">
    <name type="scientific">Candidatus Magnetobacterium bavaricum</name>
    <dbReference type="NCBI Taxonomy" id="29290"/>
    <lineage>
        <taxon>Bacteria</taxon>
        <taxon>Pseudomonadati</taxon>
        <taxon>Nitrospirota</taxon>
        <taxon>Thermodesulfovibrionia</taxon>
        <taxon>Thermodesulfovibrionales</taxon>
        <taxon>Candidatus Magnetobacteriaceae</taxon>
        <taxon>Candidatus Magnetobacterium</taxon>
    </lineage>
</organism>
<dbReference type="Proteomes" id="UP000033423">
    <property type="component" value="Unassembled WGS sequence"/>
</dbReference>
<dbReference type="PANTHER" id="PTHR34988:SF1">
    <property type="entry name" value="DNA-BINDING PROTEIN"/>
    <property type="match status" value="1"/>
</dbReference>
<reference evidence="2 3" key="1">
    <citation type="submission" date="2015-02" db="EMBL/GenBank/DDBJ databases">
        <title>Single-cell genomics of uncultivated deep-branching MTB reveals a conserved set of magnetosome genes.</title>
        <authorList>
            <person name="Kolinko S."/>
            <person name="Richter M."/>
            <person name="Glockner F.O."/>
            <person name="Brachmann A."/>
            <person name="Schuler D."/>
        </authorList>
    </citation>
    <scope>NUCLEOTIDE SEQUENCE [LARGE SCALE GENOMIC DNA]</scope>
    <source>
        <strain evidence="2">TM-1</strain>
    </source>
</reference>